<keyword evidence="1" id="KW-0472">Membrane</keyword>
<dbReference type="Proteomes" id="UP000428333">
    <property type="component" value="Linkage Group LG08"/>
</dbReference>
<dbReference type="AlphaFoldDB" id="A0A6A4LJC9"/>
<keyword evidence="1" id="KW-0812">Transmembrane</keyword>
<feature type="non-terminal residue" evidence="2">
    <location>
        <position position="1"/>
    </location>
</feature>
<feature type="transmembrane region" description="Helical" evidence="1">
    <location>
        <begin position="430"/>
        <end position="454"/>
    </location>
</feature>
<dbReference type="InterPro" id="IPR004158">
    <property type="entry name" value="DUF247_pln"/>
</dbReference>
<gene>
    <name evidence="2" type="ORF">C3L33_13365</name>
</gene>
<dbReference type="PANTHER" id="PTHR31170:SF18">
    <property type="entry name" value="(WILD MALAYSIAN BANANA) HYPOTHETICAL PROTEIN"/>
    <property type="match status" value="1"/>
</dbReference>
<name>A0A6A4LJC9_9ERIC</name>
<keyword evidence="1" id="KW-1133">Transmembrane helix</keyword>
<evidence type="ECO:0000313" key="2">
    <source>
        <dbReference type="EMBL" id="KAE9454727.1"/>
    </source>
</evidence>
<dbReference type="EMBL" id="QEFC01002096">
    <property type="protein sequence ID" value="KAE9454727.1"/>
    <property type="molecule type" value="Genomic_DNA"/>
</dbReference>
<evidence type="ECO:0000256" key="1">
    <source>
        <dbReference type="SAM" id="Phobius"/>
    </source>
</evidence>
<proteinExistence type="predicted"/>
<organism evidence="2 3">
    <name type="scientific">Rhododendron williamsianum</name>
    <dbReference type="NCBI Taxonomy" id="262921"/>
    <lineage>
        <taxon>Eukaryota</taxon>
        <taxon>Viridiplantae</taxon>
        <taxon>Streptophyta</taxon>
        <taxon>Embryophyta</taxon>
        <taxon>Tracheophyta</taxon>
        <taxon>Spermatophyta</taxon>
        <taxon>Magnoliopsida</taxon>
        <taxon>eudicotyledons</taxon>
        <taxon>Gunneridae</taxon>
        <taxon>Pentapetalae</taxon>
        <taxon>asterids</taxon>
        <taxon>Ericales</taxon>
        <taxon>Ericaceae</taxon>
        <taxon>Ericoideae</taxon>
        <taxon>Rhodoreae</taxon>
        <taxon>Rhododendron</taxon>
    </lineage>
</organism>
<sequence length="462" mass="53212">MLVKEEMGKRLNDWAIKVEDELKLMTTAETAEMQQRNKQSIYKLPKCFTDLNKKAYMPQFVSFGPNHNWESYVQALGPIHNWDPHLQAMEKHKRRALLHFLKKSGKPLASYVAALAEVAPNLKDSYGSLNSFWEHDTDGFLMMMILDGCFMLEVLRTWTSQRTHDYSHSDPIFSEHGKLHVVPYIRRDMMMLENQLPMLLLTTLLAVENEETQQDEESVNKLIREFCFPNPWFPLDFRIGKCLHLLDVYRSSLLMEDTVKRAKRRILRNGNPTALTGGNEIIRSAMELSDAGIRFKKSRSASLNDISFTGGVLSLPPIVVDDTTESTFLNLIAFERFHVNFAGSEVTSYIFFMSKIIESAEDVSLLRARGIIKNALGSDNDVSILFNSLSKDVTLDQDTSLYGLHGEVNRYWKERRVRVYLMKNYFRNPWAMLSLIGAVFLFFFMIAQAAYTIISYHDPAKN</sequence>
<protein>
    <submittedName>
        <fullName evidence="2">Uncharacterized protein</fullName>
    </submittedName>
</protein>
<accession>A0A6A4LJC9</accession>
<dbReference type="OrthoDB" id="1846188at2759"/>
<evidence type="ECO:0000313" key="3">
    <source>
        <dbReference type="Proteomes" id="UP000428333"/>
    </source>
</evidence>
<comment type="caution">
    <text evidence="2">The sequence shown here is derived from an EMBL/GenBank/DDBJ whole genome shotgun (WGS) entry which is preliminary data.</text>
</comment>
<dbReference type="Pfam" id="PF03140">
    <property type="entry name" value="DUF247"/>
    <property type="match status" value="1"/>
</dbReference>
<keyword evidence="3" id="KW-1185">Reference proteome</keyword>
<dbReference type="PANTHER" id="PTHR31170">
    <property type="entry name" value="BNAC04G53230D PROTEIN"/>
    <property type="match status" value="1"/>
</dbReference>
<reference evidence="2 3" key="1">
    <citation type="journal article" date="2019" name="Genome Biol. Evol.">
        <title>The Rhododendron genome and chromosomal organization provide insight into shared whole-genome duplications across the heath family (Ericaceae).</title>
        <authorList>
            <person name="Soza V.L."/>
            <person name="Lindsley D."/>
            <person name="Waalkes A."/>
            <person name="Ramage E."/>
            <person name="Patwardhan R.P."/>
            <person name="Burton J.N."/>
            <person name="Adey A."/>
            <person name="Kumar A."/>
            <person name="Qiu R."/>
            <person name="Shendure J."/>
            <person name="Hall B."/>
        </authorList>
    </citation>
    <scope>NUCLEOTIDE SEQUENCE [LARGE SCALE GENOMIC DNA]</scope>
    <source>
        <strain evidence="2">RSF 1966-606</strain>
    </source>
</reference>